<sequence length="123" mass="13631">MKCKEHLPILKNKYILDDVSNVVVNNEYTFDKPRDVNVKNEYNTNKCNAGNYYSNNAAECSDTDTSTTLDTSDESMTSLESGIKTVIYESASCKDVSSLPEDEDEANKNVCTKPHSKSACVLS</sequence>
<name>S4PTP7_9NEOP</name>
<evidence type="ECO:0000256" key="1">
    <source>
        <dbReference type="SAM" id="MobiDB-lite"/>
    </source>
</evidence>
<dbReference type="EMBL" id="GAIX01011668">
    <property type="protein sequence ID" value="JAA80892.1"/>
    <property type="molecule type" value="Transcribed_RNA"/>
</dbReference>
<protein>
    <submittedName>
        <fullName evidence="2">Uncharacterized protein</fullName>
    </submittedName>
</protein>
<reference evidence="2" key="2">
    <citation type="submission" date="2013-05" db="EMBL/GenBank/DDBJ databases">
        <authorList>
            <person name="Carter J.-M."/>
            <person name="Baker S.C."/>
            <person name="Pink R."/>
            <person name="Carter D.R.F."/>
            <person name="Collins A."/>
            <person name="Tomlin J."/>
            <person name="Gibbs M."/>
            <person name="Breuker C.J."/>
        </authorList>
    </citation>
    <scope>NUCLEOTIDE SEQUENCE</scope>
    <source>
        <tissue evidence="2">Ovary</tissue>
    </source>
</reference>
<organism evidence="2">
    <name type="scientific">Pararge aegeria</name>
    <name type="common">speckled wood butterfly</name>
    <dbReference type="NCBI Taxonomy" id="116150"/>
    <lineage>
        <taxon>Eukaryota</taxon>
        <taxon>Metazoa</taxon>
        <taxon>Ecdysozoa</taxon>
        <taxon>Arthropoda</taxon>
        <taxon>Hexapoda</taxon>
        <taxon>Insecta</taxon>
        <taxon>Pterygota</taxon>
        <taxon>Neoptera</taxon>
        <taxon>Endopterygota</taxon>
        <taxon>Lepidoptera</taxon>
        <taxon>Glossata</taxon>
        <taxon>Ditrysia</taxon>
        <taxon>Papilionoidea</taxon>
        <taxon>Nymphalidae</taxon>
        <taxon>Satyrinae</taxon>
        <taxon>Satyrini</taxon>
        <taxon>Parargina</taxon>
        <taxon>Pararge</taxon>
    </lineage>
</organism>
<reference evidence="2" key="1">
    <citation type="journal article" date="2013" name="BMC Genomics">
        <title>Unscrambling butterfly oogenesis.</title>
        <authorList>
            <person name="Carter J.M."/>
            <person name="Baker S.C."/>
            <person name="Pink R."/>
            <person name="Carter D.R."/>
            <person name="Collins A."/>
            <person name="Tomlin J."/>
            <person name="Gibbs M."/>
            <person name="Breuker C.J."/>
        </authorList>
    </citation>
    <scope>NUCLEOTIDE SEQUENCE</scope>
    <source>
        <tissue evidence="2">Ovary</tissue>
    </source>
</reference>
<proteinExistence type="predicted"/>
<evidence type="ECO:0000313" key="2">
    <source>
        <dbReference type="EMBL" id="JAA80892.1"/>
    </source>
</evidence>
<accession>S4PTP7</accession>
<dbReference type="AlphaFoldDB" id="S4PTP7"/>
<feature type="region of interest" description="Disordered" evidence="1">
    <location>
        <begin position="97"/>
        <end position="123"/>
    </location>
</feature>